<gene>
    <name evidence="1" type="ORF">EDD54_4392</name>
</gene>
<accession>A0A4R6R6Q2</accession>
<dbReference type="RefSeq" id="WP_126540696.1">
    <property type="nucleotide sequence ID" value="NZ_BSPM01000002.1"/>
</dbReference>
<proteinExistence type="predicted"/>
<organism evidence="1 2">
    <name type="scientific">Oharaeibacter diazotrophicus</name>
    <dbReference type="NCBI Taxonomy" id="1920512"/>
    <lineage>
        <taxon>Bacteria</taxon>
        <taxon>Pseudomonadati</taxon>
        <taxon>Pseudomonadota</taxon>
        <taxon>Alphaproteobacteria</taxon>
        <taxon>Hyphomicrobiales</taxon>
        <taxon>Pleomorphomonadaceae</taxon>
        <taxon>Oharaeibacter</taxon>
    </lineage>
</organism>
<sequence>MYRLDATELLVAEVVALRAALKRLIVEEAVRRPDPGTWLAEGFERAADDVAAALAEDGDGERDAAIVEHAQEILREIYTVTLAIE</sequence>
<dbReference type="Proteomes" id="UP000294547">
    <property type="component" value="Unassembled WGS sequence"/>
</dbReference>
<evidence type="ECO:0000313" key="2">
    <source>
        <dbReference type="Proteomes" id="UP000294547"/>
    </source>
</evidence>
<keyword evidence="2" id="KW-1185">Reference proteome</keyword>
<name>A0A4R6R6Q2_9HYPH</name>
<dbReference type="EMBL" id="SNXY01000012">
    <property type="protein sequence ID" value="TDP81522.1"/>
    <property type="molecule type" value="Genomic_DNA"/>
</dbReference>
<dbReference type="AlphaFoldDB" id="A0A4R6R6Q2"/>
<comment type="caution">
    <text evidence="1">The sequence shown here is derived from an EMBL/GenBank/DDBJ whole genome shotgun (WGS) entry which is preliminary data.</text>
</comment>
<evidence type="ECO:0000313" key="1">
    <source>
        <dbReference type="EMBL" id="TDP81522.1"/>
    </source>
</evidence>
<protein>
    <submittedName>
        <fullName evidence="1">Uncharacterized protein</fullName>
    </submittedName>
</protein>
<reference evidence="1 2" key="1">
    <citation type="submission" date="2019-03" db="EMBL/GenBank/DDBJ databases">
        <title>Genomic Encyclopedia of Type Strains, Phase IV (KMG-IV): sequencing the most valuable type-strain genomes for metagenomic binning, comparative biology and taxonomic classification.</title>
        <authorList>
            <person name="Goeker M."/>
        </authorList>
    </citation>
    <scope>NUCLEOTIDE SEQUENCE [LARGE SCALE GENOMIC DNA]</scope>
    <source>
        <strain evidence="1 2">DSM 102969</strain>
    </source>
</reference>